<reference evidence="3" key="2">
    <citation type="submission" date="2023-06" db="EMBL/GenBank/DDBJ databases">
        <authorList>
            <consortium name="Lawrence Berkeley National Laboratory"/>
            <person name="Mondo S.J."/>
            <person name="Hensen N."/>
            <person name="Bonometti L."/>
            <person name="Westerberg I."/>
            <person name="Brannstrom I.O."/>
            <person name="Guillou S."/>
            <person name="Cros-Aarteil S."/>
            <person name="Calhoun S."/>
            <person name="Haridas S."/>
            <person name="Kuo A."/>
            <person name="Pangilinan J."/>
            <person name="Riley R."/>
            <person name="Labutti K."/>
            <person name="Andreopoulos B."/>
            <person name="Lipzen A."/>
            <person name="Chen C."/>
            <person name="Yanf M."/>
            <person name="Daum C."/>
            <person name="Ng V."/>
            <person name="Clum A."/>
            <person name="Steindorff A."/>
            <person name="Ohm R."/>
            <person name="Martin F."/>
            <person name="Silar P."/>
            <person name="Natvig D."/>
            <person name="Lalanne C."/>
            <person name="Gautier V."/>
            <person name="Ament-Velasquez S.L."/>
            <person name="Kruys A."/>
            <person name="Hutchinson M.I."/>
            <person name="Powell A.J."/>
            <person name="Barry K."/>
            <person name="Miller A.N."/>
            <person name="Grigoriev I.V."/>
            <person name="Debuchy R."/>
            <person name="Gladieux P."/>
            <person name="Thoren M.H."/>
            <person name="Johannesson H."/>
        </authorList>
    </citation>
    <scope>NUCLEOTIDE SEQUENCE</scope>
    <source>
        <strain evidence="3">PSN324</strain>
    </source>
</reference>
<sequence>MAEYGDLFGDDLFGDSALGEENADLLASPNADKSGPSFSLTLPTLPEKQTQAEQEEVREPLDLQFTPAHTYPEPPQQSPQTIPDFILTPSFFAPTQVAYPYTPLLNPASTSGVPSKSPTAAVHEGKKLTHDRKNKYKDNDPSSIYDKPKGLGPWGPLTQERFPQPMFQYNNSFAELQPYKTYTKDGLISFFMGIGHPNPARNLTLFIQNTPAQSNHRYVMGPSSGKCRYRHCPAPLNTILTGFWRVAFDEFSDQTGTLLDPFHNAGYMHLHCFEELFDLGYLIHYGASYHSFSIRADVRHFPYESRNPMSISRDQADIVGAYNSWVQEQKHRCDQLHLDNITKPPNVPQYDGFHPSARTPHKYRLGYRLTLAQLSADVKTRALTREKRGGAHMGKHKGDLNLYVRLRKQGFSEKKRKRAVEDEEEKVEEEEEEEEAEVQIIAVVPKNRQRREPIAPLTIPSRNSIAAAAGLPSAVPKTPVGPRTRQRSRQLESTFVEFLNRRSFLTRSEAHEIQERLGGEPEHVQENVLAAVGHYWI</sequence>
<gene>
    <name evidence="3" type="ORF">QBC42DRAFT_263615</name>
</gene>
<feature type="region of interest" description="Disordered" evidence="2">
    <location>
        <begin position="23"/>
        <end position="79"/>
    </location>
</feature>
<feature type="region of interest" description="Disordered" evidence="2">
    <location>
        <begin position="109"/>
        <end position="149"/>
    </location>
</feature>
<organism evidence="3 4">
    <name type="scientific">Cladorrhinum samala</name>
    <dbReference type="NCBI Taxonomy" id="585594"/>
    <lineage>
        <taxon>Eukaryota</taxon>
        <taxon>Fungi</taxon>
        <taxon>Dikarya</taxon>
        <taxon>Ascomycota</taxon>
        <taxon>Pezizomycotina</taxon>
        <taxon>Sordariomycetes</taxon>
        <taxon>Sordariomycetidae</taxon>
        <taxon>Sordariales</taxon>
        <taxon>Podosporaceae</taxon>
        <taxon>Cladorrhinum</taxon>
    </lineage>
</organism>
<dbReference type="AlphaFoldDB" id="A0AAV9HZ54"/>
<name>A0AAV9HZ54_9PEZI</name>
<evidence type="ECO:0000313" key="4">
    <source>
        <dbReference type="Proteomes" id="UP001321749"/>
    </source>
</evidence>
<reference evidence="3" key="1">
    <citation type="journal article" date="2023" name="Mol. Phylogenet. Evol.">
        <title>Genome-scale phylogeny and comparative genomics of the fungal order Sordariales.</title>
        <authorList>
            <person name="Hensen N."/>
            <person name="Bonometti L."/>
            <person name="Westerberg I."/>
            <person name="Brannstrom I.O."/>
            <person name="Guillou S."/>
            <person name="Cros-Aarteil S."/>
            <person name="Calhoun S."/>
            <person name="Haridas S."/>
            <person name="Kuo A."/>
            <person name="Mondo S."/>
            <person name="Pangilinan J."/>
            <person name="Riley R."/>
            <person name="LaButti K."/>
            <person name="Andreopoulos B."/>
            <person name="Lipzen A."/>
            <person name="Chen C."/>
            <person name="Yan M."/>
            <person name="Daum C."/>
            <person name="Ng V."/>
            <person name="Clum A."/>
            <person name="Steindorff A."/>
            <person name="Ohm R.A."/>
            <person name="Martin F."/>
            <person name="Silar P."/>
            <person name="Natvig D.O."/>
            <person name="Lalanne C."/>
            <person name="Gautier V."/>
            <person name="Ament-Velasquez S.L."/>
            <person name="Kruys A."/>
            <person name="Hutchinson M.I."/>
            <person name="Powell A.J."/>
            <person name="Barry K."/>
            <person name="Miller A.N."/>
            <person name="Grigoriev I.V."/>
            <person name="Debuchy R."/>
            <person name="Gladieux P."/>
            <person name="Hiltunen Thoren M."/>
            <person name="Johannesson H."/>
        </authorList>
    </citation>
    <scope>NUCLEOTIDE SEQUENCE</scope>
    <source>
        <strain evidence="3">PSN324</strain>
    </source>
</reference>
<evidence type="ECO:0000256" key="1">
    <source>
        <dbReference type="SAM" id="Coils"/>
    </source>
</evidence>
<feature type="coiled-coil region" evidence="1">
    <location>
        <begin position="412"/>
        <end position="440"/>
    </location>
</feature>
<feature type="compositionally biased region" description="Polar residues" evidence="2">
    <location>
        <begin position="109"/>
        <end position="118"/>
    </location>
</feature>
<protein>
    <submittedName>
        <fullName evidence="3">Uncharacterized protein</fullName>
    </submittedName>
</protein>
<accession>A0AAV9HZ54</accession>
<keyword evidence="4" id="KW-1185">Reference proteome</keyword>
<feature type="compositionally biased region" description="Polar residues" evidence="2">
    <location>
        <begin position="36"/>
        <end position="52"/>
    </location>
</feature>
<comment type="caution">
    <text evidence="3">The sequence shown here is derived from an EMBL/GenBank/DDBJ whole genome shotgun (WGS) entry which is preliminary data.</text>
</comment>
<dbReference type="EMBL" id="MU864949">
    <property type="protein sequence ID" value="KAK4464376.1"/>
    <property type="molecule type" value="Genomic_DNA"/>
</dbReference>
<evidence type="ECO:0000313" key="3">
    <source>
        <dbReference type="EMBL" id="KAK4464376.1"/>
    </source>
</evidence>
<keyword evidence="1" id="KW-0175">Coiled coil</keyword>
<proteinExistence type="predicted"/>
<evidence type="ECO:0000256" key="2">
    <source>
        <dbReference type="SAM" id="MobiDB-lite"/>
    </source>
</evidence>
<dbReference type="Proteomes" id="UP001321749">
    <property type="component" value="Unassembled WGS sequence"/>
</dbReference>